<protein>
    <recommendedName>
        <fullName evidence="4">E4 protein</fullName>
    </recommendedName>
</protein>
<proteinExistence type="predicted"/>
<keyword evidence="3" id="KW-1185">Reference proteome</keyword>
<evidence type="ECO:0000256" key="1">
    <source>
        <dbReference type="SAM" id="MobiDB-lite"/>
    </source>
</evidence>
<sequence length="148" mass="17115">MQTDIQILDNGLLNSNQLLFPLSLLVPRSPSPLKKATLKDPSIENPHRKKALLPEIPEDPRGILKKNYQLPPPHRQPPRQENDDDEDEEAEENNKENQPPENQEPRGPGGPLHQLLTKWGRDIDQFRRTIWDDLEDFKRTLGIHLFSV</sequence>
<dbReference type="OrthoDB" id="29054at10239"/>
<name>I3P6K7_9PAPI</name>
<dbReference type="GeneID" id="12983957"/>
<dbReference type="Proteomes" id="UP000144657">
    <property type="component" value="Segment"/>
</dbReference>
<gene>
    <name evidence="2" type="primary">E4</name>
</gene>
<feature type="compositionally biased region" description="Acidic residues" evidence="1">
    <location>
        <begin position="82"/>
        <end position="91"/>
    </location>
</feature>
<dbReference type="EMBL" id="HM999987">
    <property type="protein sequence ID" value="AEM24597.1"/>
    <property type="molecule type" value="Genomic_DNA"/>
</dbReference>
<evidence type="ECO:0000313" key="3">
    <source>
        <dbReference type="Proteomes" id="UP000144657"/>
    </source>
</evidence>
<dbReference type="RefSeq" id="YP_006393285.1">
    <property type="nucleotide sequence ID" value="NC_017993.1"/>
</dbReference>
<feature type="region of interest" description="Disordered" evidence="1">
    <location>
        <begin position="27"/>
        <end position="117"/>
    </location>
</feature>
<organism evidence="2 3">
    <name type="scientific">Human papillomavirus 135</name>
    <dbReference type="NCBI Taxonomy" id="1070408"/>
    <lineage>
        <taxon>Viruses</taxon>
        <taxon>Monodnaviria</taxon>
        <taxon>Shotokuvirae</taxon>
        <taxon>Cossaviricota</taxon>
        <taxon>Papovaviricetes</taxon>
        <taxon>Zurhausenvirales</taxon>
        <taxon>Papillomaviridae</taxon>
        <taxon>Firstpapillomavirinae</taxon>
        <taxon>Gammapapillomavirus</taxon>
        <taxon>Gammapapillomavirus 15</taxon>
    </lineage>
</organism>
<accession>I3P6K7</accession>
<evidence type="ECO:0000313" key="2">
    <source>
        <dbReference type="EMBL" id="AEM24597.1"/>
    </source>
</evidence>
<evidence type="ECO:0008006" key="4">
    <source>
        <dbReference type="Google" id="ProtNLM"/>
    </source>
</evidence>
<feature type="compositionally biased region" description="Basic and acidic residues" evidence="1">
    <location>
        <begin position="37"/>
        <end position="46"/>
    </location>
</feature>
<dbReference type="KEGG" id="vg:12983957"/>
<reference evidence="2 3" key="1">
    <citation type="journal article" date="2011" name="J. Infect. Dis.">
        <title>The oral cavity contains abundant known and novel human papillomaviruses from the Betapapillomavirus and Gammapapillomavirus genera.</title>
        <authorList>
            <person name="Bottalico D."/>
            <person name="Chen Z."/>
            <person name="Dunne A."/>
            <person name="Ostoloza J."/>
            <person name="McKinney S."/>
            <person name="Sun C."/>
            <person name="Schlecht N.F."/>
            <person name="Fatahzadeh M."/>
            <person name="Herrero R."/>
            <person name="Schiffman M."/>
            <person name="Burk R.D."/>
        </authorList>
    </citation>
    <scope>NUCLEOTIDE SEQUENCE [LARGE SCALE GENOMIC DNA]</scope>
    <source>
        <strain evidence="2">NJ3500</strain>
    </source>
</reference>